<proteinExistence type="predicted"/>
<sequence>MRLFEVIPFATGSTDNEYTAQCPTHSHKCLPSTFEPFINLTNHQQRASGNFTTICGPLRACWENIPIPTAMLVDNPLIFSVLYTIR</sequence>
<dbReference type="InParanoid" id="A0A0C2SYE3"/>
<reference evidence="1 2" key="1">
    <citation type="submission" date="2014-04" db="EMBL/GenBank/DDBJ databases">
        <title>Evolutionary Origins and Diversification of the Mycorrhizal Mutualists.</title>
        <authorList>
            <consortium name="DOE Joint Genome Institute"/>
            <consortium name="Mycorrhizal Genomics Consortium"/>
            <person name="Kohler A."/>
            <person name="Kuo A."/>
            <person name="Nagy L.G."/>
            <person name="Floudas D."/>
            <person name="Copeland A."/>
            <person name="Barry K.W."/>
            <person name="Cichocki N."/>
            <person name="Veneault-Fourrey C."/>
            <person name="LaButti K."/>
            <person name="Lindquist E.A."/>
            <person name="Lipzen A."/>
            <person name="Lundell T."/>
            <person name="Morin E."/>
            <person name="Murat C."/>
            <person name="Riley R."/>
            <person name="Ohm R."/>
            <person name="Sun H."/>
            <person name="Tunlid A."/>
            <person name="Henrissat B."/>
            <person name="Grigoriev I.V."/>
            <person name="Hibbett D.S."/>
            <person name="Martin F."/>
        </authorList>
    </citation>
    <scope>NUCLEOTIDE SEQUENCE [LARGE SCALE GENOMIC DNA]</scope>
    <source>
        <strain evidence="1 2">Koide BX008</strain>
    </source>
</reference>
<gene>
    <name evidence="1" type="ORF">M378DRAFT_276377</name>
</gene>
<evidence type="ECO:0000313" key="1">
    <source>
        <dbReference type="EMBL" id="KIL59169.1"/>
    </source>
</evidence>
<dbReference type="Proteomes" id="UP000054549">
    <property type="component" value="Unassembled WGS sequence"/>
</dbReference>
<dbReference type="HOGENOM" id="CLU_2497390_0_0_1"/>
<dbReference type="EMBL" id="KN818321">
    <property type="protein sequence ID" value="KIL59169.1"/>
    <property type="molecule type" value="Genomic_DNA"/>
</dbReference>
<accession>A0A0C2SYE3</accession>
<organism evidence="1 2">
    <name type="scientific">Amanita muscaria (strain Koide BX008)</name>
    <dbReference type="NCBI Taxonomy" id="946122"/>
    <lineage>
        <taxon>Eukaryota</taxon>
        <taxon>Fungi</taxon>
        <taxon>Dikarya</taxon>
        <taxon>Basidiomycota</taxon>
        <taxon>Agaricomycotina</taxon>
        <taxon>Agaricomycetes</taxon>
        <taxon>Agaricomycetidae</taxon>
        <taxon>Agaricales</taxon>
        <taxon>Pluteineae</taxon>
        <taxon>Amanitaceae</taxon>
        <taxon>Amanita</taxon>
    </lineage>
</organism>
<dbReference type="AlphaFoldDB" id="A0A0C2SYE3"/>
<evidence type="ECO:0000313" key="2">
    <source>
        <dbReference type="Proteomes" id="UP000054549"/>
    </source>
</evidence>
<protein>
    <submittedName>
        <fullName evidence="1">Uncharacterized protein</fullName>
    </submittedName>
</protein>
<name>A0A0C2SYE3_AMAMK</name>
<keyword evidence="2" id="KW-1185">Reference proteome</keyword>